<keyword evidence="1" id="KW-0732">Signal</keyword>
<gene>
    <name evidence="3" type="ORF">ABFY20_19805</name>
</gene>
<feature type="chain" id="PRO_5044244056" evidence="1">
    <location>
        <begin position="18"/>
        <end position="225"/>
    </location>
</feature>
<dbReference type="EMBL" id="CP162512">
    <property type="protein sequence ID" value="XDI07561.1"/>
    <property type="molecule type" value="Genomic_DNA"/>
</dbReference>
<feature type="domain" description="M23ase beta-sheet core" evidence="2">
    <location>
        <begin position="114"/>
        <end position="215"/>
    </location>
</feature>
<dbReference type="GO" id="GO:0004222">
    <property type="term" value="F:metalloendopeptidase activity"/>
    <property type="evidence" value="ECO:0007669"/>
    <property type="project" value="TreeGrafter"/>
</dbReference>
<dbReference type="SUPFAM" id="SSF51261">
    <property type="entry name" value="Duplicated hybrid motif"/>
    <property type="match status" value="1"/>
</dbReference>
<feature type="signal peptide" evidence="1">
    <location>
        <begin position="1"/>
        <end position="17"/>
    </location>
</feature>
<evidence type="ECO:0000256" key="1">
    <source>
        <dbReference type="SAM" id="SignalP"/>
    </source>
</evidence>
<dbReference type="RefSeq" id="WP_368499924.1">
    <property type="nucleotide sequence ID" value="NZ_CP162512.1"/>
</dbReference>
<dbReference type="CDD" id="cd12797">
    <property type="entry name" value="M23_peptidase"/>
    <property type="match status" value="1"/>
</dbReference>
<dbReference type="Gene3D" id="2.70.70.10">
    <property type="entry name" value="Glucose Permease (Domain IIA)"/>
    <property type="match status" value="1"/>
</dbReference>
<dbReference type="PANTHER" id="PTHR21666">
    <property type="entry name" value="PEPTIDASE-RELATED"/>
    <property type="match status" value="1"/>
</dbReference>
<dbReference type="EC" id="3.4.24.-" evidence="3"/>
<accession>A0AB39BMB7</accession>
<geneLocation type="plasmid" evidence="3">
    <name>unnamed1</name>
</geneLocation>
<keyword evidence="3" id="KW-0378">Hydrolase</keyword>
<proteinExistence type="predicted"/>
<organism evidence="3">
    <name type="scientific">Herbiconiux sp. A18JL235</name>
    <dbReference type="NCBI Taxonomy" id="3152363"/>
    <lineage>
        <taxon>Bacteria</taxon>
        <taxon>Bacillati</taxon>
        <taxon>Actinomycetota</taxon>
        <taxon>Actinomycetes</taxon>
        <taxon>Micrococcales</taxon>
        <taxon>Microbacteriaceae</taxon>
        <taxon>Herbiconiux</taxon>
    </lineage>
</organism>
<dbReference type="AlphaFoldDB" id="A0AB39BMB7"/>
<sequence>MTFVGLLAVTVAIPAAAAPSGDGALLFSADDTVTQTLVATGSIASVLRDGYSVTEAPPPPPPVVVPATSNAFARTADTFTNNPLSPIQWPFTTGVPISDGFGPRSAPCGGCSSYHKGMDMNPGQGTPIQVVADGVVTVAQATDGGGLGVYAEIEHVIDGQRITSVYGHMLEGSLQLTEGQVVTVGQQVGNVGNTGTSTGAHLHFEIHLDGTPIDPFPWMTSHVLP</sequence>
<dbReference type="Pfam" id="PF01551">
    <property type="entry name" value="Peptidase_M23"/>
    <property type="match status" value="1"/>
</dbReference>
<evidence type="ECO:0000259" key="2">
    <source>
        <dbReference type="Pfam" id="PF01551"/>
    </source>
</evidence>
<reference evidence="3" key="1">
    <citation type="submission" date="2024-05" db="EMBL/GenBank/DDBJ databases">
        <title>Herbiconiux sp. A18JL235.</title>
        <authorList>
            <person name="Zhang G."/>
        </authorList>
    </citation>
    <scope>NUCLEOTIDE SEQUENCE</scope>
    <source>
        <strain evidence="3">A18JL235</strain>
        <plasmid evidence="3">unnamed1</plasmid>
    </source>
</reference>
<protein>
    <submittedName>
        <fullName evidence="3">M23 family metallopeptidase</fullName>
        <ecNumber evidence="3">3.4.24.-</ecNumber>
    </submittedName>
</protein>
<dbReference type="PANTHER" id="PTHR21666:SF270">
    <property type="entry name" value="MUREIN HYDROLASE ACTIVATOR ENVC"/>
    <property type="match status" value="1"/>
</dbReference>
<evidence type="ECO:0000313" key="3">
    <source>
        <dbReference type="EMBL" id="XDI07561.1"/>
    </source>
</evidence>
<dbReference type="InterPro" id="IPR016047">
    <property type="entry name" value="M23ase_b-sheet_dom"/>
</dbReference>
<name>A0AB39BMB7_9MICO</name>
<dbReference type="InterPro" id="IPR050570">
    <property type="entry name" value="Cell_wall_metabolism_enzyme"/>
</dbReference>
<dbReference type="InterPro" id="IPR011055">
    <property type="entry name" value="Dup_hybrid_motif"/>
</dbReference>
<keyword evidence="3" id="KW-0614">Plasmid</keyword>